<feature type="transmembrane region" description="Helical" evidence="5">
    <location>
        <begin position="204"/>
        <end position="223"/>
    </location>
</feature>
<evidence type="ECO:0000313" key="7">
    <source>
        <dbReference type="EMBL" id="SVC99225.1"/>
    </source>
</evidence>
<dbReference type="SUPFAM" id="SSF103481">
    <property type="entry name" value="Multidrug resistance efflux transporter EmrE"/>
    <property type="match status" value="2"/>
</dbReference>
<feature type="transmembrane region" description="Helical" evidence="5">
    <location>
        <begin position="235"/>
        <end position="255"/>
    </location>
</feature>
<feature type="transmembrane region" description="Helical" evidence="5">
    <location>
        <begin position="150"/>
        <end position="167"/>
    </location>
</feature>
<feature type="transmembrane region" description="Helical" evidence="5">
    <location>
        <begin position="126"/>
        <end position="144"/>
    </location>
</feature>
<feature type="transmembrane region" description="Helical" evidence="5">
    <location>
        <begin position="36"/>
        <end position="55"/>
    </location>
</feature>
<name>A0A382RPY7_9ZZZZ</name>
<proteinExistence type="predicted"/>
<sequence>VQNNKSIIVVALAIASTLTAALMASCVKFVSNDLNTISICFYRCIIGLILILPFVAKNKFQALKSNNIKLQFGRCMINVISMICWFSALGMMQLEKAAALGFTTPLFTTVLAVIFLGEIIRIHRTAALALGFVGILVIIRPGYIPFEYSTLIMLIASLTFSFVLIFVKRLSAIDTNLTIIFYHLLFMTPVFFIISLFFWEPITWNQLLIFIIMATAGLLSHWCMTQSLKMSDTTFVMPLQFTKLIWVSLIGLFIFSETPDFWTWIGGVIIFVSVIYITYRESFIKKDVPETKQVDRA</sequence>
<evidence type="ECO:0000256" key="4">
    <source>
        <dbReference type="ARBA" id="ARBA00023136"/>
    </source>
</evidence>
<accession>A0A382RPY7</accession>
<keyword evidence="3 5" id="KW-1133">Transmembrane helix</keyword>
<dbReference type="Pfam" id="PF00892">
    <property type="entry name" value="EamA"/>
    <property type="match status" value="2"/>
</dbReference>
<evidence type="ECO:0000256" key="2">
    <source>
        <dbReference type="ARBA" id="ARBA00022692"/>
    </source>
</evidence>
<reference evidence="7" key="1">
    <citation type="submission" date="2018-05" db="EMBL/GenBank/DDBJ databases">
        <authorList>
            <person name="Lanie J.A."/>
            <person name="Ng W.-L."/>
            <person name="Kazmierczak K.M."/>
            <person name="Andrzejewski T.M."/>
            <person name="Davidsen T.M."/>
            <person name="Wayne K.J."/>
            <person name="Tettelin H."/>
            <person name="Glass J.I."/>
            <person name="Rusch D."/>
            <person name="Podicherti R."/>
            <person name="Tsui H.-C.T."/>
            <person name="Winkler M.E."/>
        </authorList>
    </citation>
    <scope>NUCLEOTIDE SEQUENCE</scope>
</reference>
<feature type="transmembrane region" description="Helical" evidence="5">
    <location>
        <begin position="179"/>
        <end position="198"/>
    </location>
</feature>
<feature type="transmembrane region" description="Helical" evidence="5">
    <location>
        <begin position="261"/>
        <end position="279"/>
    </location>
</feature>
<feature type="transmembrane region" description="Helical" evidence="5">
    <location>
        <begin position="98"/>
        <end position="119"/>
    </location>
</feature>
<dbReference type="Gene3D" id="1.10.3730.20">
    <property type="match status" value="1"/>
</dbReference>
<dbReference type="AlphaFoldDB" id="A0A382RPY7"/>
<dbReference type="GO" id="GO:0016020">
    <property type="term" value="C:membrane"/>
    <property type="evidence" value="ECO:0007669"/>
    <property type="project" value="UniProtKB-SubCell"/>
</dbReference>
<evidence type="ECO:0000256" key="5">
    <source>
        <dbReference type="SAM" id="Phobius"/>
    </source>
</evidence>
<evidence type="ECO:0000256" key="1">
    <source>
        <dbReference type="ARBA" id="ARBA00004141"/>
    </source>
</evidence>
<dbReference type="PANTHER" id="PTHR22911:SF6">
    <property type="entry name" value="SOLUTE CARRIER FAMILY 35 MEMBER G1"/>
    <property type="match status" value="1"/>
</dbReference>
<comment type="subcellular location">
    <subcellularLocation>
        <location evidence="1">Membrane</location>
        <topology evidence="1">Multi-pass membrane protein</topology>
    </subcellularLocation>
</comment>
<keyword evidence="2 5" id="KW-0812">Transmembrane</keyword>
<feature type="non-terminal residue" evidence="7">
    <location>
        <position position="297"/>
    </location>
</feature>
<evidence type="ECO:0000259" key="6">
    <source>
        <dbReference type="Pfam" id="PF00892"/>
    </source>
</evidence>
<dbReference type="InterPro" id="IPR037185">
    <property type="entry name" value="EmrE-like"/>
</dbReference>
<dbReference type="PANTHER" id="PTHR22911">
    <property type="entry name" value="ACYL-MALONYL CONDENSING ENZYME-RELATED"/>
    <property type="match status" value="1"/>
</dbReference>
<dbReference type="EMBL" id="UINC01123031">
    <property type="protein sequence ID" value="SVC99225.1"/>
    <property type="molecule type" value="Genomic_DNA"/>
</dbReference>
<feature type="domain" description="EamA" evidence="6">
    <location>
        <begin position="151"/>
        <end position="278"/>
    </location>
</feature>
<feature type="non-terminal residue" evidence="7">
    <location>
        <position position="1"/>
    </location>
</feature>
<keyword evidence="4 5" id="KW-0472">Membrane</keyword>
<evidence type="ECO:0000256" key="3">
    <source>
        <dbReference type="ARBA" id="ARBA00022989"/>
    </source>
</evidence>
<gene>
    <name evidence="7" type="ORF">METZ01_LOCUS352079</name>
</gene>
<protein>
    <recommendedName>
        <fullName evidence="6">EamA domain-containing protein</fullName>
    </recommendedName>
</protein>
<feature type="transmembrane region" description="Helical" evidence="5">
    <location>
        <begin position="75"/>
        <end position="92"/>
    </location>
</feature>
<organism evidence="7">
    <name type="scientific">marine metagenome</name>
    <dbReference type="NCBI Taxonomy" id="408172"/>
    <lineage>
        <taxon>unclassified sequences</taxon>
        <taxon>metagenomes</taxon>
        <taxon>ecological metagenomes</taxon>
    </lineage>
</organism>
<feature type="transmembrane region" description="Helical" evidence="5">
    <location>
        <begin position="7"/>
        <end position="30"/>
    </location>
</feature>
<feature type="domain" description="EamA" evidence="6">
    <location>
        <begin position="9"/>
        <end position="139"/>
    </location>
</feature>
<dbReference type="InterPro" id="IPR000620">
    <property type="entry name" value="EamA_dom"/>
</dbReference>